<evidence type="ECO:0000259" key="1">
    <source>
        <dbReference type="SMART" id="SM00881"/>
    </source>
</evidence>
<dbReference type="Pfam" id="PF13380">
    <property type="entry name" value="CoA_binding_2"/>
    <property type="match status" value="1"/>
</dbReference>
<protein>
    <submittedName>
        <fullName evidence="2">CoA-binding protein</fullName>
    </submittedName>
</protein>
<dbReference type="PANTHER" id="PTHR33303">
    <property type="entry name" value="CYTOPLASMIC PROTEIN-RELATED"/>
    <property type="match status" value="1"/>
</dbReference>
<evidence type="ECO:0000313" key="2">
    <source>
        <dbReference type="EMBL" id="MDC3416277.1"/>
    </source>
</evidence>
<dbReference type="Gene3D" id="3.40.50.720">
    <property type="entry name" value="NAD(P)-binding Rossmann-like Domain"/>
    <property type="match status" value="1"/>
</dbReference>
<gene>
    <name evidence="2" type="ORF">NC799_05055</name>
</gene>
<keyword evidence="3" id="KW-1185">Reference proteome</keyword>
<dbReference type="Proteomes" id="UP001145069">
    <property type="component" value="Unassembled WGS sequence"/>
</dbReference>
<dbReference type="EMBL" id="JAMQKC010000003">
    <property type="protein sequence ID" value="MDC3416277.1"/>
    <property type="molecule type" value="Genomic_DNA"/>
</dbReference>
<evidence type="ECO:0000313" key="3">
    <source>
        <dbReference type="Proteomes" id="UP001145069"/>
    </source>
</evidence>
<dbReference type="RefSeq" id="WP_272445285.1">
    <property type="nucleotide sequence ID" value="NZ_JAMQKC010000003.1"/>
</dbReference>
<dbReference type="SUPFAM" id="SSF51735">
    <property type="entry name" value="NAD(P)-binding Rossmann-fold domains"/>
    <property type="match status" value="1"/>
</dbReference>
<accession>A0A9X3WBM6</accession>
<dbReference type="PANTHER" id="PTHR33303:SF2">
    <property type="entry name" value="COA-BINDING DOMAIN-CONTAINING PROTEIN"/>
    <property type="match status" value="1"/>
</dbReference>
<comment type="caution">
    <text evidence="2">The sequence shown here is derived from an EMBL/GenBank/DDBJ whole genome shotgun (WGS) entry which is preliminary data.</text>
</comment>
<reference evidence="2" key="1">
    <citation type="submission" date="2022-06" db="EMBL/GenBank/DDBJ databases">
        <title>Aquibacillus sp. a new bacterium isolated from soil saline samples.</title>
        <authorList>
            <person name="Galisteo C."/>
            <person name="De La Haba R."/>
            <person name="Sanchez-Porro C."/>
            <person name="Ventosa A."/>
        </authorList>
    </citation>
    <scope>NUCLEOTIDE SEQUENCE</scope>
    <source>
        <strain evidence="2">3ASR75-54</strain>
    </source>
</reference>
<name>A0A9X3WBM6_9BACI</name>
<dbReference type="InterPro" id="IPR003781">
    <property type="entry name" value="CoA-bd"/>
</dbReference>
<dbReference type="SMART" id="SM00881">
    <property type="entry name" value="CoA_binding"/>
    <property type="match status" value="1"/>
</dbReference>
<dbReference type="AlphaFoldDB" id="A0A9X3WBM6"/>
<organism evidence="2 3">
    <name type="scientific">Aquibacillus salsiterrae</name>
    <dbReference type="NCBI Taxonomy" id="2950439"/>
    <lineage>
        <taxon>Bacteria</taxon>
        <taxon>Bacillati</taxon>
        <taxon>Bacillota</taxon>
        <taxon>Bacilli</taxon>
        <taxon>Bacillales</taxon>
        <taxon>Bacillaceae</taxon>
        <taxon>Aquibacillus</taxon>
    </lineage>
</organism>
<sequence>MENPSRSQLKHILMDAKTIAVVGLSDKPERGSYQIAKAMQQAGYKIIPVNPHITASLGEKSYSSVAEVDEEIDIVNVFRRPEYLEGLAQQVIKQNIPVFWAQQGIQNEAAYQVLTSHNIVTVMDLCIKVTHATLIGK</sequence>
<dbReference type="InterPro" id="IPR036291">
    <property type="entry name" value="NAD(P)-bd_dom_sf"/>
</dbReference>
<proteinExistence type="predicted"/>
<feature type="domain" description="CoA-binding" evidence="1">
    <location>
        <begin position="13"/>
        <end position="105"/>
    </location>
</feature>